<feature type="chain" id="PRO_5044609846" evidence="9">
    <location>
        <begin position="23"/>
        <end position="306"/>
    </location>
</feature>
<dbReference type="EMBL" id="LR536450">
    <property type="protein sequence ID" value="VFU10593.1"/>
    <property type="molecule type" value="Genomic_DNA"/>
</dbReference>
<dbReference type="EMBL" id="CABFMQ020000131">
    <property type="protein sequence ID" value="VTZ52261.1"/>
    <property type="molecule type" value="Genomic_DNA"/>
</dbReference>
<protein>
    <submittedName>
        <fullName evidence="10">Penicillin-insensitive murein endopeptidase</fullName>
        <ecNumber evidence="10">3.4.24.-</ecNumber>
    </submittedName>
</protein>
<keyword evidence="8" id="KW-1015">Disulfide bond</keyword>
<evidence type="ECO:0000256" key="5">
    <source>
        <dbReference type="ARBA" id="ARBA00022801"/>
    </source>
</evidence>
<evidence type="ECO:0000256" key="8">
    <source>
        <dbReference type="PIRSR" id="PIRSR018455-2"/>
    </source>
</evidence>
<dbReference type="GO" id="GO:0046872">
    <property type="term" value="F:metal ion binding"/>
    <property type="evidence" value="ECO:0007669"/>
    <property type="project" value="UniProtKB-KW"/>
</dbReference>
<feature type="disulfide bond" evidence="8">
    <location>
        <begin position="216"/>
        <end position="264"/>
    </location>
</feature>
<feature type="disulfide bond" evidence="8">
    <location>
        <begin position="71"/>
        <end position="299"/>
    </location>
</feature>
<accession>A0A4U8Z507</accession>
<evidence type="ECO:0000256" key="3">
    <source>
        <dbReference type="ARBA" id="ARBA00022729"/>
    </source>
</evidence>
<proteinExistence type="predicted"/>
<keyword evidence="4" id="KW-0574">Periplasm</keyword>
<keyword evidence="6" id="KW-0862">Zinc</keyword>
<dbReference type="Proteomes" id="UP000485880">
    <property type="component" value="Unassembled WGS sequence"/>
</dbReference>
<dbReference type="OrthoDB" id="1467367at2"/>
<evidence type="ECO:0000313" key="13">
    <source>
        <dbReference type="Proteomes" id="UP000485880"/>
    </source>
</evidence>
<evidence type="ECO:0000256" key="9">
    <source>
        <dbReference type="SAM" id="SignalP"/>
    </source>
</evidence>
<keyword evidence="3 9" id="KW-0732">Signal</keyword>
<keyword evidence="5 10" id="KW-0378">Hydrolase</keyword>
<dbReference type="Gene3D" id="3.30.1380.10">
    <property type="match status" value="1"/>
</dbReference>
<name>A0A4U8Z507_METTU</name>
<dbReference type="RefSeq" id="WP_134491369.1">
    <property type="nucleotide sequence ID" value="NZ_CABFMQ020000131.1"/>
</dbReference>
<keyword evidence="13" id="KW-1185">Reference proteome</keyword>
<evidence type="ECO:0000256" key="1">
    <source>
        <dbReference type="ARBA" id="ARBA00022670"/>
    </source>
</evidence>
<dbReference type="Proteomes" id="UP000294360">
    <property type="component" value="Chromosome"/>
</dbReference>
<dbReference type="GO" id="GO:0004252">
    <property type="term" value="F:serine-type endopeptidase activity"/>
    <property type="evidence" value="ECO:0007669"/>
    <property type="project" value="InterPro"/>
</dbReference>
<evidence type="ECO:0000313" key="12">
    <source>
        <dbReference type="Proteomes" id="UP000294360"/>
    </source>
</evidence>
<dbReference type="InterPro" id="IPR009045">
    <property type="entry name" value="Zn_M74/Hedgehog-like"/>
</dbReference>
<keyword evidence="7" id="KW-0482">Metalloprotease</keyword>
<gene>
    <name evidence="10" type="primary">mepA</name>
    <name evidence="11" type="ORF">MPC4_70149</name>
    <name evidence="10" type="ORF">MTUNDRAET4_3706</name>
</gene>
<dbReference type="PIRSF" id="PIRSF018455">
    <property type="entry name" value="MepA"/>
    <property type="match status" value="1"/>
</dbReference>
<evidence type="ECO:0000256" key="7">
    <source>
        <dbReference type="ARBA" id="ARBA00023049"/>
    </source>
</evidence>
<dbReference type="GO" id="GO:0030288">
    <property type="term" value="C:outer membrane-bounded periplasmic space"/>
    <property type="evidence" value="ECO:0007669"/>
    <property type="project" value="InterPro"/>
</dbReference>
<dbReference type="GO" id="GO:0008237">
    <property type="term" value="F:metallopeptidase activity"/>
    <property type="evidence" value="ECO:0007669"/>
    <property type="project" value="UniProtKB-KW"/>
</dbReference>
<evidence type="ECO:0000313" key="11">
    <source>
        <dbReference type="EMBL" id="VTZ52261.1"/>
    </source>
</evidence>
<evidence type="ECO:0000313" key="10">
    <source>
        <dbReference type="EMBL" id="VFU10593.1"/>
    </source>
</evidence>
<reference evidence="10 12" key="1">
    <citation type="submission" date="2019-03" db="EMBL/GenBank/DDBJ databases">
        <authorList>
            <person name="Kox A.R. M."/>
        </authorList>
    </citation>
    <scope>NUCLEOTIDE SEQUENCE [LARGE SCALE GENOMIC DNA]</scope>
    <source>
        <strain evidence="10">MTUNDRAET4 annotated genome</strain>
    </source>
</reference>
<feature type="disulfide bond" evidence="8">
    <location>
        <begin position="245"/>
        <end position="252"/>
    </location>
</feature>
<keyword evidence="2" id="KW-0479">Metal-binding</keyword>
<evidence type="ECO:0000256" key="2">
    <source>
        <dbReference type="ARBA" id="ARBA00022723"/>
    </source>
</evidence>
<sequence length="306" mass="33855">MRSPLLLLAALCAIWPMRAALAQDRGSLEPVALPPLAHPNDPATPAKELFGRETTPAPLAARTIGFYSRGCLAGGQPLPVNGPAWQVMRLSRNRNWGHPALLAFLERFARKVPTVSHWPGILVGDMSQPRGGPMLTGHASHQVGLDADVWLTPMPARQLTRSEREEMTAINVVRPDRLDVDPSKWTQDDLEVVKAAAQDRQVQRIFVNAAIKKAICREATGDRSWLNKVRPYYGHDYHFHIRLVCPSGEQACREQDPVPPGDGCDASLAYWFSDAVLHPLPRPQRPKPPITLAQLPTECRTVLNAK</sequence>
<dbReference type="Pfam" id="PF03411">
    <property type="entry name" value="Peptidase_M74"/>
    <property type="match status" value="1"/>
</dbReference>
<dbReference type="KEGG" id="mtun:MTUNDRAET4_3706"/>
<evidence type="ECO:0000256" key="4">
    <source>
        <dbReference type="ARBA" id="ARBA00022764"/>
    </source>
</evidence>
<reference evidence="11 13" key="2">
    <citation type="submission" date="2019-05" db="EMBL/GenBank/DDBJ databases">
        <authorList>
            <person name="Farhan Ul Haque M."/>
        </authorList>
    </citation>
    <scope>NUCLEOTIDE SEQUENCE [LARGE SCALE GENOMIC DNA]</scope>
    <source>
        <strain evidence="11">2</strain>
    </source>
</reference>
<feature type="signal peptide" evidence="9">
    <location>
        <begin position="1"/>
        <end position="22"/>
    </location>
</feature>
<dbReference type="SUPFAM" id="SSF55166">
    <property type="entry name" value="Hedgehog/DD-peptidase"/>
    <property type="match status" value="1"/>
</dbReference>
<organism evidence="10 12">
    <name type="scientific">Methylocella tundrae</name>
    <dbReference type="NCBI Taxonomy" id="227605"/>
    <lineage>
        <taxon>Bacteria</taxon>
        <taxon>Pseudomonadati</taxon>
        <taxon>Pseudomonadota</taxon>
        <taxon>Alphaproteobacteria</taxon>
        <taxon>Hyphomicrobiales</taxon>
        <taxon>Beijerinckiaceae</taxon>
        <taxon>Methylocella</taxon>
    </lineage>
</organism>
<dbReference type="NCBIfam" id="NF006947">
    <property type="entry name" value="PRK09429.1"/>
    <property type="match status" value="1"/>
</dbReference>
<dbReference type="AlphaFoldDB" id="A0A4U8Z507"/>
<evidence type="ECO:0000256" key="6">
    <source>
        <dbReference type="ARBA" id="ARBA00022833"/>
    </source>
</evidence>
<dbReference type="InterPro" id="IPR005073">
    <property type="entry name" value="Peptidase_M74"/>
</dbReference>
<keyword evidence="1" id="KW-0645">Protease</keyword>
<dbReference type="EC" id="3.4.24.-" evidence="10"/>
<dbReference type="GO" id="GO:0006508">
    <property type="term" value="P:proteolysis"/>
    <property type="evidence" value="ECO:0007669"/>
    <property type="project" value="UniProtKB-KW"/>
</dbReference>